<dbReference type="Proteomes" id="UP001515500">
    <property type="component" value="Chromosome 19"/>
</dbReference>
<dbReference type="RefSeq" id="XP_039146866.1">
    <property type="nucleotide sequence ID" value="XM_039290932.1"/>
</dbReference>
<dbReference type="PANTHER" id="PTHR21297">
    <property type="entry name" value="DNA-DIRECTED RNA POLYMERASE II"/>
    <property type="match status" value="1"/>
</dbReference>
<dbReference type="GeneID" id="120284133"/>
<dbReference type="InterPro" id="IPR045222">
    <property type="entry name" value="Rpb4-like"/>
</dbReference>
<dbReference type="AlphaFoldDB" id="A0AB40D6R4"/>
<gene>
    <name evidence="2" type="primary">LOC120284133</name>
</gene>
<dbReference type="InterPro" id="IPR038324">
    <property type="entry name" value="Rpb4/RPC9_sf"/>
</dbReference>
<name>A0AB40D6R4_DIOCR</name>
<reference evidence="2" key="1">
    <citation type="submission" date="2025-08" db="UniProtKB">
        <authorList>
            <consortium name="RefSeq"/>
        </authorList>
    </citation>
    <scope>IDENTIFICATION</scope>
</reference>
<evidence type="ECO:0000313" key="2">
    <source>
        <dbReference type="RefSeq" id="XP_039146866.1"/>
    </source>
</evidence>
<accession>A0AB40D6R4</accession>
<evidence type="ECO:0000313" key="1">
    <source>
        <dbReference type="Proteomes" id="UP001515500"/>
    </source>
</evidence>
<keyword evidence="1" id="KW-1185">Reference proteome</keyword>
<dbReference type="Gene3D" id="1.20.1250.40">
    <property type="match status" value="1"/>
</dbReference>
<protein>
    <submittedName>
        <fullName evidence="2">DNA-directed RNA polymerases IV and V subunit 4-like</fullName>
    </submittedName>
</protein>
<proteinExistence type="predicted"/>
<organism evidence="1 2">
    <name type="scientific">Dioscorea cayennensis subsp. rotundata</name>
    <name type="common">White Guinea yam</name>
    <name type="synonym">Dioscorea rotundata</name>
    <dbReference type="NCBI Taxonomy" id="55577"/>
    <lineage>
        <taxon>Eukaryota</taxon>
        <taxon>Viridiplantae</taxon>
        <taxon>Streptophyta</taxon>
        <taxon>Embryophyta</taxon>
        <taxon>Tracheophyta</taxon>
        <taxon>Spermatophyta</taxon>
        <taxon>Magnoliopsida</taxon>
        <taxon>Liliopsida</taxon>
        <taxon>Dioscoreales</taxon>
        <taxon>Dioscoreaceae</taxon>
        <taxon>Dioscorea</taxon>
    </lineage>
</organism>
<sequence length="95" mass="10731">MDCEAMEILEGAQNHLLASSKDPEIKMPRSFNKSTTTFKYGSRIHRDVQSVRQVLDTIKVNGVTYSEICIGNILPEFVDEVYGQQGGINKRRVEV</sequence>